<feature type="domain" description="ABC3 transporter permease C-terminal" evidence="8">
    <location>
        <begin position="238"/>
        <end position="357"/>
    </location>
</feature>
<dbReference type="STRING" id="112413.SAMN05421854_1011155"/>
<evidence type="ECO:0000313" key="10">
    <source>
        <dbReference type="Proteomes" id="UP000199137"/>
    </source>
</evidence>
<dbReference type="Pfam" id="PF02687">
    <property type="entry name" value="FtsX"/>
    <property type="match status" value="2"/>
</dbReference>
<keyword evidence="3 7" id="KW-0812">Transmembrane</keyword>
<feature type="transmembrane region" description="Helical" evidence="7">
    <location>
        <begin position="376"/>
        <end position="400"/>
    </location>
</feature>
<sequence>MFSLALRTLRFRTGGFIAAFVAAFLGAVIVSACAGLMETGIRSATPPHRLAWASAVVAGQQDFELRKHSEKPKTQSVALPERVRLDRSLAETIRATPGVSTVVGEVNFPVSLGKQPLVAHGWESARLPGPAPRADEVVLPVASGVSAGTTVDLAVQGKINRYRVARTIDGSDVFFAGDVADQLSGHPGKVDYFGVVTDNPAALHLGSGVSVLTGDERGLAEFPAAQASGGRLIPLSGVAGGLSISVAVFVIASTLMLSVRQRQRELALLRAIGTTPRQLRRMVLGEALVIGVLATGVAAALGPVSGRWLFEQFTSGGFISPAVQFHQGWIPMIIAAGATLLAVGISALVAGFRVGRIRPTEALAEASVPRGWLTPLRLIVALLCFGGGTALGIVTLAVMTGPIAASTAGPAVMLWAIGVAMISPGVTKLTAILLPGPMRLISGVTGWLAITNTRNAATRVAGAVTPIMLAVGIATANIYLQTTTTAASAQAFAEDLRADAVVAGPTGVSPETIDRIRNADGVAAASPYVASRAFITAPFDGNQTKKGYPALGLTDASTNAATVVRGNLADLTGDTIALPDTAEVSRSVGESVTLRLGDGSDRTLRIVAIVHQRAGAEQLLLPADLLAGHTTSGLVRQVLVRAAPGVDQARLTRSLTAATAGLPVSVGDRSTLAAANTKNDETGAWVNYLLVGMIVGYTVISVVNTLVMATSRRRREFGLQRLGGCTRGQVLRMAAGEGGLIAAIGILLGTVVSAGAIVPFCLVATGRVLPEGPVSIYLVIIAAAIVLALTAAVLPAWVATRTRPVTAVATGE</sequence>
<accession>A0A1I5FIV1</accession>
<dbReference type="PANTHER" id="PTHR30572:SF4">
    <property type="entry name" value="ABC TRANSPORTER PERMEASE YTRF"/>
    <property type="match status" value="1"/>
</dbReference>
<evidence type="ECO:0000256" key="3">
    <source>
        <dbReference type="ARBA" id="ARBA00022692"/>
    </source>
</evidence>
<feature type="transmembrane region" description="Helical" evidence="7">
    <location>
        <begin position="777"/>
        <end position="798"/>
    </location>
</feature>
<organism evidence="9 10">
    <name type="scientific">Amycolatopsis rubida</name>
    <dbReference type="NCBI Taxonomy" id="112413"/>
    <lineage>
        <taxon>Bacteria</taxon>
        <taxon>Bacillati</taxon>
        <taxon>Actinomycetota</taxon>
        <taxon>Actinomycetes</taxon>
        <taxon>Pseudonocardiales</taxon>
        <taxon>Pseudonocardiaceae</taxon>
        <taxon>Amycolatopsis</taxon>
    </lineage>
</organism>
<dbReference type="Proteomes" id="UP000199137">
    <property type="component" value="Unassembled WGS sequence"/>
</dbReference>
<keyword evidence="4 7" id="KW-1133">Transmembrane helix</keyword>
<proteinExistence type="inferred from homology"/>
<evidence type="ECO:0000313" key="9">
    <source>
        <dbReference type="EMBL" id="SFO23670.1"/>
    </source>
</evidence>
<protein>
    <submittedName>
        <fullName evidence="9">Putative ABC transport system permease protein</fullName>
    </submittedName>
</protein>
<evidence type="ECO:0000256" key="5">
    <source>
        <dbReference type="ARBA" id="ARBA00023136"/>
    </source>
</evidence>
<dbReference type="PANTHER" id="PTHR30572">
    <property type="entry name" value="MEMBRANE COMPONENT OF TRANSPORTER-RELATED"/>
    <property type="match status" value="1"/>
</dbReference>
<dbReference type="GO" id="GO:0005886">
    <property type="term" value="C:plasma membrane"/>
    <property type="evidence" value="ECO:0007669"/>
    <property type="project" value="UniProtKB-SubCell"/>
</dbReference>
<keyword evidence="2" id="KW-1003">Cell membrane</keyword>
<evidence type="ECO:0000256" key="4">
    <source>
        <dbReference type="ARBA" id="ARBA00022989"/>
    </source>
</evidence>
<gene>
    <name evidence="9" type="ORF">SAMN05421854_1011155</name>
</gene>
<dbReference type="GO" id="GO:0022857">
    <property type="term" value="F:transmembrane transporter activity"/>
    <property type="evidence" value="ECO:0007669"/>
    <property type="project" value="TreeGrafter"/>
</dbReference>
<dbReference type="AlphaFoldDB" id="A0A1I5FIV1"/>
<feature type="transmembrane region" description="Helical" evidence="7">
    <location>
        <begin position="685"/>
        <end position="707"/>
    </location>
</feature>
<dbReference type="OrthoDB" id="3223244at2"/>
<dbReference type="InterPro" id="IPR003838">
    <property type="entry name" value="ABC3_permease_C"/>
</dbReference>
<dbReference type="InterPro" id="IPR050250">
    <property type="entry name" value="Macrolide_Exporter_MacB"/>
</dbReference>
<evidence type="ECO:0000256" key="2">
    <source>
        <dbReference type="ARBA" id="ARBA00022475"/>
    </source>
</evidence>
<keyword evidence="5 7" id="KW-0472">Membrane</keyword>
<feature type="transmembrane region" description="Helical" evidence="7">
    <location>
        <begin position="329"/>
        <end position="355"/>
    </location>
</feature>
<feature type="domain" description="ABC3 transporter permease C-terminal" evidence="8">
    <location>
        <begin position="690"/>
        <end position="802"/>
    </location>
</feature>
<evidence type="ECO:0000259" key="8">
    <source>
        <dbReference type="Pfam" id="PF02687"/>
    </source>
</evidence>
<dbReference type="EMBL" id="FOWC01000001">
    <property type="protein sequence ID" value="SFO23670.1"/>
    <property type="molecule type" value="Genomic_DNA"/>
</dbReference>
<feature type="transmembrane region" description="Helical" evidence="7">
    <location>
        <begin position="412"/>
        <end position="435"/>
    </location>
</feature>
<comment type="subcellular location">
    <subcellularLocation>
        <location evidence="1">Cell membrane</location>
        <topology evidence="1">Multi-pass membrane protein</topology>
    </subcellularLocation>
</comment>
<name>A0A1I5FIV1_9PSEU</name>
<feature type="transmembrane region" description="Helical" evidence="7">
    <location>
        <begin position="456"/>
        <end position="480"/>
    </location>
</feature>
<feature type="transmembrane region" description="Helical" evidence="7">
    <location>
        <begin position="287"/>
        <end position="309"/>
    </location>
</feature>
<reference evidence="9 10" key="1">
    <citation type="submission" date="2016-10" db="EMBL/GenBank/DDBJ databases">
        <authorList>
            <person name="de Groot N.N."/>
        </authorList>
    </citation>
    <scope>NUCLEOTIDE SEQUENCE [LARGE SCALE GENOMIC DNA]</scope>
    <source>
        <strain evidence="9 10">DSM 44637</strain>
    </source>
</reference>
<feature type="transmembrane region" description="Helical" evidence="7">
    <location>
        <begin position="232"/>
        <end position="257"/>
    </location>
</feature>
<evidence type="ECO:0000256" key="1">
    <source>
        <dbReference type="ARBA" id="ARBA00004651"/>
    </source>
</evidence>
<evidence type="ECO:0000256" key="6">
    <source>
        <dbReference type="ARBA" id="ARBA00038076"/>
    </source>
</evidence>
<feature type="transmembrane region" description="Helical" evidence="7">
    <location>
        <begin position="740"/>
        <end position="765"/>
    </location>
</feature>
<evidence type="ECO:0000256" key="7">
    <source>
        <dbReference type="SAM" id="Phobius"/>
    </source>
</evidence>
<dbReference type="PROSITE" id="PS51257">
    <property type="entry name" value="PROKAR_LIPOPROTEIN"/>
    <property type="match status" value="1"/>
</dbReference>
<comment type="similarity">
    <text evidence="6">Belongs to the ABC-4 integral membrane protein family.</text>
</comment>